<evidence type="ECO:0000259" key="3">
    <source>
        <dbReference type="Pfam" id="PF00437"/>
    </source>
</evidence>
<evidence type="ECO:0000313" key="4">
    <source>
        <dbReference type="EMBL" id="VVG71483.1"/>
    </source>
</evidence>
<feature type="region of interest" description="Disordered" evidence="2">
    <location>
        <begin position="420"/>
        <end position="464"/>
    </location>
</feature>
<dbReference type="InterPro" id="IPR027417">
    <property type="entry name" value="P-loop_NTPase"/>
</dbReference>
<proteinExistence type="inferred from homology"/>
<evidence type="ECO:0000313" key="5">
    <source>
        <dbReference type="Proteomes" id="UP000364291"/>
    </source>
</evidence>
<dbReference type="CDD" id="cd01130">
    <property type="entry name" value="VirB11-like_ATPase"/>
    <property type="match status" value="1"/>
</dbReference>
<feature type="domain" description="Bacterial type II secretion system protein E" evidence="3">
    <location>
        <begin position="85"/>
        <end position="365"/>
    </location>
</feature>
<dbReference type="OrthoDB" id="9810761at2"/>
<gene>
    <name evidence="4" type="ORF">PAP18089_02461</name>
</gene>
<dbReference type="RefSeq" id="WP_094069094.1">
    <property type="nucleotide sequence ID" value="NZ_CABPSX010000004.1"/>
</dbReference>
<organism evidence="4 5">
    <name type="scientific">Pandoraea apista</name>
    <dbReference type="NCBI Taxonomy" id="93218"/>
    <lineage>
        <taxon>Bacteria</taxon>
        <taxon>Pseudomonadati</taxon>
        <taxon>Pseudomonadota</taxon>
        <taxon>Betaproteobacteria</taxon>
        <taxon>Burkholderiales</taxon>
        <taxon>Burkholderiaceae</taxon>
        <taxon>Pandoraea</taxon>
    </lineage>
</organism>
<dbReference type="InterPro" id="IPR050921">
    <property type="entry name" value="T4SS_GSP_E_ATPase"/>
</dbReference>
<evidence type="ECO:0000256" key="1">
    <source>
        <dbReference type="ARBA" id="ARBA00006611"/>
    </source>
</evidence>
<sequence>MTESIEFADDKRAFANSQQFQDIKTAAHEHLLARIEELGAEFGRWSRSAIQQFVDLEMDGFVRLRRIPINESELRQISDALTKELAGFGPIEDLLADPAVEDILINGYNDVYVSRNGVLAREALRFSDNQHLLRIVRRILAPIGRRLDESNPMVDARLPDGGRLNVVIEPLAVDGPVVSIRKFRKDPLKPSDLLALGSFNEEIYGLLEAAVRSRCNILVSGGTSSGKTSLLNALASFIPATERVVTVEDTAELSLNHPHVVRLESRQGGFDGSGEVTIRDLIRNSLRMRPDRIIVGEVRGSEVLEMMQAMNTGHEGSMATIHANSPRECLYRLEMLAGFAGFQGSESSLRRQITSALDFIVQIGRLSSGRRRILSITEVTGVSDTVISTQELFRHESVVGPDGEEKDRWISLGIQPHSPKLQRYKEQTRNAAAASQSAQSAQSAQSQNTTPPDSGGGGFFGRRR</sequence>
<dbReference type="InterPro" id="IPR001482">
    <property type="entry name" value="T2SS/T4SS_dom"/>
</dbReference>
<dbReference type="GO" id="GO:0016887">
    <property type="term" value="F:ATP hydrolysis activity"/>
    <property type="evidence" value="ECO:0007669"/>
    <property type="project" value="InterPro"/>
</dbReference>
<dbReference type="SUPFAM" id="SSF52540">
    <property type="entry name" value="P-loop containing nucleoside triphosphate hydrolases"/>
    <property type="match status" value="1"/>
</dbReference>
<accession>A0A5E5P5M0</accession>
<feature type="compositionally biased region" description="Low complexity" evidence="2">
    <location>
        <begin position="431"/>
        <end position="447"/>
    </location>
</feature>
<dbReference type="AlphaFoldDB" id="A0A5E5P5M0"/>
<dbReference type="Pfam" id="PF00437">
    <property type="entry name" value="T2SSE"/>
    <property type="match status" value="1"/>
</dbReference>
<dbReference type="Proteomes" id="UP000364291">
    <property type="component" value="Unassembled WGS sequence"/>
</dbReference>
<name>A0A5E5P5M0_9BURK</name>
<protein>
    <submittedName>
        <fullName evidence="4">Pilus assembly protein CpaF</fullName>
    </submittedName>
</protein>
<feature type="compositionally biased region" description="Gly residues" evidence="2">
    <location>
        <begin position="454"/>
        <end position="464"/>
    </location>
</feature>
<comment type="similarity">
    <text evidence="1">Belongs to the GSP E family.</text>
</comment>
<dbReference type="Gene3D" id="3.30.450.380">
    <property type="match status" value="1"/>
</dbReference>
<dbReference type="PANTHER" id="PTHR30486">
    <property type="entry name" value="TWITCHING MOTILITY PROTEIN PILT"/>
    <property type="match status" value="1"/>
</dbReference>
<dbReference type="Gene3D" id="3.40.50.300">
    <property type="entry name" value="P-loop containing nucleotide triphosphate hydrolases"/>
    <property type="match status" value="1"/>
</dbReference>
<dbReference type="EMBL" id="CABPSX010000004">
    <property type="protein sequence ID" value="VVG71483.1"/>
    <property type="molecule type" value="Genomic_DNA"/>
</dbReference>
<reference evidence="4 5" key="1">
    <citation type="submission" date="2019-08" db="EMBL/GenBank/DDBJ databases">
        <authorList>
            <person name="Peeters C."/>
        </authorList>
    </citation>
    <scope>NUCLEOTIDE SEQUENCE [LARGE SCALE GENOMIC DNA]</scope>
    <source>
        <strain evidence="4 5">LMG 18089</strain>
    </source>
</reference>
<dbReference type="PANTHER" id="PTHR30486:SF15">
    <property type="entry name" value="TYPE II_IV SECRETION SYSTEM ATPASE"/>
    <property type="match status" value="1"/>
</dbReference>
<evidence type="ECO:0000256" key="2">
    <source>
        <dbReference type="SAM" id="MobiDB-lite"/>
    </source>
</evidence>